<dbReference type="PROSITE" id="PS50262">
    <property type="entry name" value="G_PROTEIN_RECEP_F1_2"/>
    <property type="match status" value="1"/>
</dbReference>
<evidence type="ECO:0000313" key="8">
    <source>
        <dbReference type="Proteomes" id="UP000053766"/>
    </source>
</evidence>
<evidence type="ECO:0000259" key="6">
    <source>
        <dbReference type="PROSITE" id="PS50262"/>
    </source>
</evidence>
<feature type="domain" description="G-protein coupled receptors family 1 profile" evidence="6">
    <location>
        <begin position="20"/>
        <end position="149"/>
    </location>
</feature>
<evidence type="ECO:0000256" key="2">
    <source>
        <dbReference type="ARBA" id="ARBA00022692"/>
    </source>
</evidence>
<dbReference type="SUPFAM" id="SSF81321">
    <property type="entry name" value="Family A G protein-coupled receptor-like"/>
    <property type="match status" value="1"/>
</dbReference>
<dbReference type="GO" id="GO:0016020">
    <property type="term" value="C:membrane"/>
    <property type="evidence" value="ECO:0007669"/>
    <property type="project" value="UniProtKB-SubCell"/>
</dbReference>
<feature type="transmembrane region" description="Helical" evidence="5">
    <location>
        <begin position="78"/>
        <end position="99"/>
    </location>
</feature>
<feature type="transmembrane region" description="Helical" evidence="5">
    <location>
        <begin position="12"/>
        <end position="33"/>
    </location>
</feature>
<proteinExistence type="predicted"/>
<dbReference type="Pfam" id="PF10320">
    <property type="entry name" value="7TM_GPCR_Srsx"/>
    <property type="match status" value="1"/>
</dbReference>
<evidence type="ECO:0000313" key="7">
    <source>
        <dbReference type="EMBL" id="KJH43588.1"/>
    </source>
</evidence>
<dbReference type="InterPro" id="IPR017452">
    <property type="entry name" value="GPCR_Rhodpsn_7TM"/>
</dbReference>
<keyword evidence="8" id="KW-1185">Reference proteome</keyword>
<comment type="subcellular location">
    <subcellularLocation>
        <location evidence="1">Membrane</location>
    </subcellularLocation>
</comment>
<protein>
    <recommendedName>
        <fullName evidence="6">G-protein coupled receptors family 1 profile domain-containing protein</fullName>
    </recommendedName>
</protein>
<evidence type="ECO:0000256" key="5">
    <source>
        <dbReference type="SAM" id="Phobius"/>
    </source>
</evidence>
<feature type="transmembrane region" description="Helical" evidence="5">
    <location>
        <begin position="119"/>
        <end position="141"/>
    </location>
</feature>
<dbReference type="EMBL" id="KN716544">
    <property type="protein sequence ID" value="KJH43588.1"/>
    <property type="molecule type" value="Genomic_DNA"/>
</dbReference>
<feature type="transmembrane region" description="Helical" evidence="5">
    <location>
        <begin position="40"/>
        <end position="58"/>
    </location>
</feature>
<sequence length="149" mass="17288">MYPDLVSLPYRIFYTIFPTISIIGNTLIVYTTVRSDSCNILIALISVGDVLRSSSHYIMIISHEFTERHQLRYDFCVYWQLLPMYGCFFSSALLLNVALDRLLSLQKFYMIVNYQHKKLYTIALILPAFLYATIMSAWILANANSDEYA</sequence>
<reference evidence="8" key="2">
    <citation type="journal article" date="2016" name="Sci. Rep.">
        <title>Dictyocaulus viviparus genome, variome and transcriptome elucidate lungworm biology and support future intervention.</title>
        <authorList>
            <person name="McNulty S.N."/>
            <person name="Strube C."/>
            <person name="Rosa B.A."/>
            <person name="Martin J.C."/>
            <person name="Tyagi R."/>
            <person name="Choi Y.J."/>
            <person name="Wang Q."/>
            <person name="Hallsworth Pepin K."/>
            <person name="Zhang X."/>
            <person name="Ozersky P."/>
            <person name="Wilson R.K."/>
            <person name="Sternberg P.W."/>
            <person name="Gasser R.B."/>
            <person name="Mitreva M."/>
        </authorList>
    </citation>
    <scope>NUCLEOTIDE SEQUENCE [LARGE SCALE GENOMIC DNA]</scope>
    <source>
        <strain evidence="8">HannoverDv2000</strain>
    </source>
</reference>
<keyword evidence="2 5" id="KW-0812">Transmembrane</keyword>
<dbReference type="STRING" id="29172.A0A0D8XG54"/>
<dbReference type="Proteomes" id="UP000053766">
    <property type="component" value="Unassembled WGS sequence"/>
</dbReference>
<reference evidence="7 8" key="1">
    <citation type="submission" date="2013-11" db="EMBL/GenBank/DDBJ databases">
        <title>Draft genome of the bovine lungworm Dictyocaulus viviparus.</title>
        <authorList>
            <person name="Mitreva M."/>
        </authorList>
    </citation>
    <scope>NUCLEOTIDE SEQUENCE [LARGE SCALE GENOMIC DNA]</scope>
    <source>
        <strain evidence="7 8">HannoverDv2000</strain>
    </source>
</reference>
<evidence type="ECO:0000256" key="1">
    <source>
        <dbReference type="ARBA" id="ARBA00004370"/>
    </source>
</evidence>
<accession>A0A0D8XG54</accession>
<dbReference type="InterPro" id="IPR019424">
    <property type="entry name" value="7TM_GPCR_Srsx"/>
</dbReference>
<evidence type="ECO:0000256" key="3">
    <source>
        <dbReference type="ARBA" id="ARBA00022989"/>
    </source>
</evidence>
<keyword evidence="4 5" id="KW-0472">Membrane</keyword>
<gene>
    <name evidence="7" type="ORF">DICVIV_10387</name>
</gene>
<dbReference type="Gene3D" id="1.20.1070.10">
    <property type="entry name" value="Rhodopsin 7-helix transmembrane proteins"/>
    <property type="match status" value="1"/>
</dbReference>
<evidence type="ECO:0000256" key="4">
    <source>
        <dbReference type="ARBA" id="ARBA00023136"/>
    </source>
</evidence>
<organism evidence="7 8">
    <name type="scientific">Dictyocaulus viviparus</name>
    <name type="common">Bovine lungworm</name>
    <dbReference type="NCBI Taxonomy" id="29172"/>
    <lineage>
        <taxon>Eukaryota</taxon>
        <taxon>Metazoa</taxon>
        <taxon>Ecdysozoa</taxon>
        <taxon>Nematoda</taxon>
        <taxon>Chromadorea</taxon>
        <taxon>Rhabditida</taxon>
        <taxon>Rhabditina</taxon>
        <taxon>Rhabditomorpha</taxon>
        <taxon>Strongyloidea</taxon>
        <taxon>Metastrongylidae</taxon>
        <taxon>Dictyocaulus</taxon>
    </lineage>
</organism>
<keyword evidence="3 5" id="KW-1133">Transmembrane helix</keyword>
<dbReference type="OrthoDB" id="5820127at2759"/>
<dbReference type="AlphaFoldDB" id="A0A0D8XG54"/>
<name>A0A0D8XG54_DICVI</name>